<feature type="compositionally biased region" description="Basic and acidic residues" evidence="1">
    <location>
        <begin position="1"/>
        <end position="14"/>
    </location>
</feature>
<accession>A0A444C9D4</accession>
<evidence type="ECO:0000313" key="2">
    <source>
        <dbReference type="EMBL" id="RZR74225.1"/>
    </source>
</evidence>
<gene>
    <name evidence="2" type="ORF">BHM03_00034055</name>
</gene>
<organism evidence="2">
    <name type="scientific">Ensete ventricosum</name>
    <name type="common">Abyssinian banana</name>
    <name type="synonym">Musa ensete</name>
    <dbReference type="NCBI Taxonomy" id="4639"/>
    <lineage>
        <taxon>Eukaryota</taxon>
        <taxon>Viridiplantae</taxon>
        <taxon>Streptophyta</taxon>
        <taxon>Embryophyta</taxon>
        <taxon>Tracheophyta</taxon>
        <taxon>Spermatophyta</taxon>
        <taxon>Magnoliopsida</taxon>
        <taxon>Liliopsida</taxon>
        <taxon>Zingiberales</taxon>
        <taxon>Musaceae</taxon>
        <taxon>Ensete</taxon>
    </lineage>
</organism>
<feature type="region of interest" description="Disordered" evidence="1">
    <location>
        <begin position="1"/>
        <end position="80"/>
    </location>
</feature>
<name>A0A444C9D4_ENSVE</name>
<dbReference type="EMBL" id="KV876161">
    <property type="protein sequence ID" value="RZR74225.1"/>
    <property type="molecule type" value="Genomic_DNA"/>
</dbReference>
<dbReference type="Proteomes" id="UP000290560">
    <property type="component" value="Unassembled WGS sequence"/>
</dbReference>
<protein>
    <submittedName>
        <fullName evidence="2">Uncharacterized protein</fullName>
    </submittedName>
</protein>
<dbReference type="AlphaFoldDB" id="A0A444C9D4"/>
<reference evidence="2" key="1">
    <citation type="journal article" date="2018" name="Data Brief">
        <title>Genome sequence data from 17 accessions of Ensete ventricosum, a staple food crop for millions in Ethiopia.</title>
        <authorList>
            <person name="Yemataw Z."/>
            <person name="Muzemil S."/>
            <person name="Ambachew D."/>
            <person name="Tripathi L."/>
            <person name="Tesfaye K."/>
            <person name="Chala A."/>
            <person name="Farbos A."/>
            <person name="O'Neill P."/>
            <person name="Moore K."/>
            <person name="Grant M."/>
            <person name="Studholme D.J."/>
        </authorList>
    </citation>
    <scope>NUCLEOTIDE SEQUENCE [LARGE SCALE GENOMIC DNA]</scope>
    <source>
        <tissue evidence="2">Leaf</tissue>
    </source>
</reference>
<sequence>METGRSKGGDHNLEETASGFPVPTALLASRAGVRQPPRGCKRHPSAHVTFSRQRSPRDPFSRRTLSETNHRGAKWSHRPPRRFIGCGGFGRVGFGKQRIRLPRSPIVMTLIKSSHRIPK</sequence>
<evidence type="ECO:0000256" key="1">
    <source>
        <dbReference type="SAM" id="MobiDB-lite"/>
    </source>
</evidence>
<proteinExistence type="predicted"/>
<feature type="compositionally biased region" description="Basic and acidic residues" evidence="1">
    <location>
        <begin position="55"/>
        <end position="70"/>
    </location>
</feature>
<feature type="compositionally biased region" description="Basic residues" evidence="1">
    <location>
        <begin position="71"/>
        <end position="80"/>
    </location>
</feature>